<protein>
    <submittedName>
        <fullName evidence="1">Uncharacterized protein</fullName>
    </submittedName>
</protein>
<name>A0A382KRD0_9ZZZZ</name>
<gene>
    <name evidence="1" type="ORF">METZ01_LOCUS279693</name>
</gene>
<evidence type="ECO:0000313" key="1">
    <source>
        <dbReference type="EMBL" id="SVC26839.1"/>
    </source>
</evidence>
<reference evidence="1" key="1">
    <citation type="submission" date="2018-05" db="EMBL/GenBank/DDBJ databases">
        <authorList>
            <person name="Lanie J.A."/>
            <person name="Ng W.-L."/>
            <person name="Kazmierczak K.M."/>
            <person name="Andrzejewski T.M."/>
            <person name="Davidsen T.M."/>
            <person name="Wayne K.J."/>
            <person name="Tettelin H."/>
            <person name="Glass J.I."/>
            <person name="Rusch D."/>
            <person name="Podicherti R."/>
            <person name="Tsui H.-C.T."/>
            <person name="Winkler M.E."/>
        </authorList>
    </citation>
    <scope>NUCLEOTIDE SEQUENCE</scope>
</reference>
<accession>A0A382KRD0</accession>
<dbReference type="EMBL" id="UINC01082248">
    <property type="protein sequence ID" value="SVC26839.1"/>
    <property type="molecule type" value="Genomic_DNA"/>
</dbReference>
<sequence length="90" mass="9583">MAAEQVLIPAGVLLISPSSTSPAIAYPELSIDQIDAFDYSGVVERAFGEQPDLIYLITYDQDGAKITVAATNHVTDDYIPTFLGCDGNTS</sequence>
<organism evidence="1">
    <name type="scientific">marine metagenome</name>
    <dbReference type="NCBI Taxonomy" id="408172"/>
    <lineage>
        <taxon>unclassified sequences</taxon>
        <taxon>metagenomes</taxon>
        <taxon>ecological metagenomes</taxon>
    </lineage>
</organism>
<proteinExistence type="predicted"/>
<dbReference type="AlphaFoldDB" id="A0A382KRD0"/>